<feature type="compositionally biased region" description="Low complexity" evidence="2">
    <location>
        <begin position="262"/>
        <end position="280"/>
    </location>
</feature>
<feature type="compositionally biased region" description="Low complexity" evidence="2">
    <location>
        <begin position="377"/>
        <end position="390"/>
    </location>
</feature>
<dbReference type="STRING" id="3088.A0A383W6E0"/>
<evidence type="ECO:0000313" key="3">
    <source>
        <dbReference type="EMBL" id="SZX73215.1"/>
    </source>
</evidence>
<gene>
    <name evidence="3" type="ORF">BQ4739_LOCUS13324</name>
</gene>
<feature type="compositionally biased region" description="Low complexity" evidence="2">
    <location>
        <begin position="221"/>
        <end position="251"/>
    </location>
</feature>
<dbReference type="EMBL" id="FNXT01001186">
    <property type="protein sequence ID" value="SZX73215.1"/>
    <property type="molecule type" value="Genomic_DNA"/>
</dbReference>
<organism evidence="3 4">
    <name type="scientific">Tetradesmus obliquus</name>
    <name type="common">Green alga</name>
    <name type="synonym">Acutodesmus obliquus</name>
    <dbReference type="NCBI Taxonomy" id="3088"/>
    <lineage>
        <taxon>Eukaryota</taxon>
        <taxon>Viridiplantae</taxon>
        <taxon>Chlorophyta</taxon>
        <taxon>core chlorophytes</taxon>
        <taxon>Chlorophyceae</taxon>
        <taxon>CS clade</taxon>
        <taxon>Sphaeropleales</taxon>
        <taxon>Scenedesmaceae</taxon>
        <taxon>Tetradesmus</taxon>
    </lineage>
</organism>
<accession>A0A383W6E0</accession>
<feature type="compositionally biased region" description="Low complexity" evidence="2">
    <location>
        <begin position="147"/>
        <end position="171"/>
    </location>
</feature>
<proteinExistence type="predicted"/>
<dbReference type="Proteomes" id="UP000256970">
    <property type="component" value="Unassembled WGS sequence"/>
</dbReference>
<evidence type="ECO:0000256" key="2">
    <source>
        <dbReference type="SAM" id="MobiDB-lite"/>
    </source>
</evidence>
<feature type="coiled-coil region" evidence="1">
    <location>
        <begin position="112"/>
        <end position="146"/>
    </location>
</feature>
<feature type="region of interest" description="Disordered" evidence="2">
    <location>
        <begin position="198"/>
        <end position="411"/>
    </location>
</feature>
<keyword evidence="4" id="KW-1185">Reference proteome</keyword>
<feature type="region of interest" description="Disordered" evidence="2">
    <location>
        <begin position="147"/>
        <end position="186"/>
    </location>
</feature>
<feature type="coiled-coil region" evidence="1">
    <location>
        <begin position="59"/>
        <end position="86"/>
    </location>
</feature>
<protein>
    <submittedName>
        <fullName evidence="3">Uncharacterized protein</fullName>
    </submittedName>
</protein>
<evidence type="ECO:0000256" key="1">
    <source>
        <dbReference type="SAM" id="Coils"/>
    </source>
</evidence>
<dbReference type="AlphaFoldDB" id="A0A383W6E0"/>
<name>A0A383W6E0_TETOB</name>
<feature type="compositionally biased region" description="Gly residues" evidence="2">
    <location>
        <begin position="342"/>
        <end position="363"/>
    </location>
</feature>
<feature type="compositionally biased region" description="Basic and acidic residues" evidence="2">
    <location>
        <begin position="400"/>
        <end position="411"/>
    </location>
</feature>
<evidence type="ECO:0000313" key="4">
    <source>
        <dbReference type="Proteomes" id="UP000256970"/>
    </source>
</evidence>
<feature type="compositionally biased region" description="Low complexity" evidence="2">
    <location>
        <begin position="299"/>
        <end position="319"/>
    </location>
</feature>
<feature type="compositionally biased region" description="Low complexity" evidence="2">
    <location>
        <begin position="198"/>
        <end position="209"/>
    </location>
</feature>
<keyword evidence="1" id="KW-0175">Coiled coil</keyword>
<reference evidence="3 4" key="1">
    <citation type="submission" date="2016-10" db="EMBL/GenBank/DDBJ databases">
        <authorList>
            <person name="Cai Z."/>
        </authorList>
    </citation>
    <scope>NUCLEOTIDE SEQUENCE [LARGE SCALE GENOMIC DNA]</scope>
</reference>
<sequence length="411" mass="44470">MSLLEGLSGVSEMLFDGIGAADEGLAELEAAAVQSEDEDLYAGLQCDADHDDEGGTIVVRQQRQQIQELQAALAQRDQHITSLQEALAAKGDEVQQLASQRLVLLTNISSLFKTAQAEIKRHTTQLQSTRLELVQLKAQLARVQRQPAVQAKAPKQQQQQQLLPPRQQQQQLPPPPRQQQQQQLPHAMHDITGSCLNQQQQNALQQPQQKQDRHQQPPHMPQQQQQQQRQRCQTQQPAQQQQQQPGRQPAPGAVGSCKRCRSSSPRRGAAADAAGAVADPANHRHKQQKQHCDADLRPGSHPSRPSSRDSSISKPDSYSNNGRQDCYSRPGNTCRGMDSSRAGGGSSSSGGYNNGYGGSGGSGRSRSPGRVDGGRGSSRAAAAAAAAAGSHKAVPGHRAGSPDRRQDRRRN</sequence>